<feature type="region of interest" description="Disordered" evidence="1">
    <location>
        <begin position="40"/>
        <end position="77"/>
    </location>
</feature>
<feature type="compositionally biased region" description="Basic and acidic residues" evidence="1">
    <location>
        <begin position="317"/>
        <end position="330"/>
    </location>
</feature>
<feature type="compositionally biased region" description="Polar residues" evidence="1">
    <location>
        <begin position="433"/>
        <end position="444"/>
    </location>
</feature>
<feature type="compositionally biased region" description="Polar residues" evidence="1">
    <location>
        <begin position="202"/>
        <end position="228"/>
    </location>
</feature>
<feature type="compositionally biased region" description="Polar residues" evidence="1">
    <location>
        <begin position="1791"/>
        <end position="1809"/>
    </location>
</feature>
<feature type="compositionally biased region" description="Low complexity" evidence="1">
    <location>
        <begin position="2115"/>
        <end position="2134"/>
    </location>
</feature>
<feature type="compositionally biased region" description="Low complexity" evidence="1">
    <location>
        <begin position="2006"/>
        <end position="2017"/>
    </location>
</feature>
<feature type="compositionally biased region" description="Polar residues" evidence="1">
    <location>
        <begin position="2161"/>
        <end position="2192"/>
    </location>
</feature>
<feature type="compositionally biased region" description="Polar residues" evidence="1">
    <location>
        <begin position="149"/>
        <end position="171"/>
    </location>
</feature>
<organism evidence="2 3">
    <name type="scientific">Planoprotostelium fungivorum</name>
    <dbReference type="NCBI Taxonomy" id="1890364"/>
    <lineage>
        <taxon>Eukaryota</taxon>
        <taxon>Amoebozoa</taxon>
        <taxon>Evosea</taxon>
        <taxon>Variosea</taxon>
        <taxon>Cavosteliida</taxon>
        <taxon>Cavosteliaceae</taxon>
        <taxon>Planoprotostelium</taxon>
    </lineage>
</organism>
<evidence type="ECO:0000256" key="1">
    <source>
        <dbReference type="SAM" id="MobiDB-lite"/>
    </source>
</evidence>
<reference evidence="2 3" key="1">
    <citation type="journal article" date="2018" name="Genome Biol. Evol.">
        <title>Multiple Roots of Fruiting Body Formation in Amoebozoa.</title>
        <authorList>
            <person name="Hillmann F."/>
            <person name="Forbes G."/>
            <person name="Novohradska S."/>
            <person name="Ferling I."/>
            <person name="Riege K."/>
            <person name="Groth M."/>
            <person name="Westermann M."/>
            <person name="Marz M."/>
            <person name="Spaller T."/>
            <person name="Winckler T."/>
            <person name="Schaap P."/>
            <person name="Glockner G."/>
        </authorList>
    </citation>
    <scope>NUCLEOTIDE SEQUENCE [LARGE SCALE GENOMIC DNA]</scope>
    <source>
        <strain evidence="2 3">Jena</strain>
    </source>
</reference>
<feature type="region of interest" description="Disordered" evidence="1">
    <location>
        <begin position="1444"/>
        <end position="1477"/>
    </location>
</feature>
<feature type="compositionally biased region" description="Low complexity" evidence="1">
    <location>
        <begin position="682"/>
        <end position="692"/>
    </location>
</feature>
<feature type="region of interest" description="Disordered" evidence="1">
    <location>
        <begin position="1670"/>
        <end position="1885"/>
    </location>
</feature>
<feature type="region of interest" description="Disordered" evidence="1">
    <location>
        <begin position="1169"/>
        <end position="1190"/>
    </location>
</feature>
<dbReference type="EMBL" id="MDYQ01000275">
    <property type="protein sequence ID" value="PRP77200.1"/>
    <property type="molecule type" value="Genomic_DNA"/>
</dbReference>
<evidence type="ECO:0000313" key="2">
    <source>
        <dbReference type="EMBL" id="PRP77200.1"/>
    </source>
</evidence>
<feature type="compositionally biased region" description="Acidic residues" evidence="1">
    <location>
        <begin position="937"/>
        <end position="948"/>
    </location>
</feature>
<feature type="compositionally biased region" description="Basic and acidic residues" evidence="1">
    <location>
        <begin position="10"/>
        <end position="20"/>
    </location>
</feature>
<feature type="compositionally biased region" description="Polar residues" evidence="1">
    <location>
        <begin position="843"/>
        <end position="858"/>
    </location>
</feature>
<sequence length="2568" mass="272746">MTGVAPTHVSNEKCDIRDKSNFPSCRTTTENLYADQVEASRKMATPGDTAPSFDDGEWGWNDSATKGQSDFGFDAFQSSDNNNNSFTFDFNDSGSSANANQSFDTTDFSFSTPAALGSTQAKSDDHDSFSFQDDNVKVDTSFGFDEGQASPSITEPQSTNGSAENLSDFSFEGSTSIPAKSTVDAKFDDFSFQQPVPGGNFNIFSTESTQPSTTPAVVQPQTEISSENTKTDDASIDDDWINIASRGNSPVEASGGNLPENSTVSRSDSMNDGWEEVHESNEEGGPSTTSQSAQEAVSPAVERVTLTDSDEISGEVQEEKRGLTGGKEEATSLTSADESTTLHDSVENLTHAENFDEFSSGATGGFGSFEDADFSFNAPSTTSQVTSLKTESHQNDFNDEDFSFGGPSTTSQVTSPKMEPQQNSFADEDFSFNAPSTISQTNYTAPPVVVKEETVSEDVGFEESSTTRQVTSPKMPSHQNSFDDEDFSFNAPSTISQTNYTASPVVVKEETTSEDFSFEESSTTNQTVDNTPSTSEPVPSTTSQQQTTFTFSETKEEASAPVAADVQEDIEDDTEEPSTTSQIETTFVIPTPEDATMSDGLVVDSKFGGDDDVITRQDDESEKEPVLKEESEFSASFAEGGENDSEEQHFGFDASSASNQFTASPTVDRFGSFDREDFGFDQSTTSQAARSTTTKEDDFGSFDEPDFGFNSSSTTIQAAASAVVEKKDDFGNFDEEDFGYQSPSTTSQKDHSTLEKNDFGNFGDQDFSYQSPSTTRRDDFNANAHEEEDEGFNSKFSASTTRHTESSNDFGSSLVDNGGLNNSSTTNLNDFDFNAGFDDEFESPSTTSQGNNVSNFSANFDEDDFEASPAAAPLKKEEGFSTKFQSDSEEEKSDEFSSPKPADDFGGFGGFEENSTKGQSFDADFGDFDEFSGGNDNNDDFGFGDEDDFGKFEETSSPIPQPKSAPVAVVAAPSNNSVSLFSLDEAGVHQATLTKLGYQNEFSPFKSESLGHSFLQSLRDALEENRPKISAAYNDVDDRKKGDIQLTIISSKFAEALGVPKDGAYTILDCLHSFVFNFTTDEASDAPPRRQDQLYYHSTSIYNCTSDAIYNEGSDGRVHTSERRIVPEVQENKMIPSATTSNTDLDFDMFGGFGSNVTSPSATRKELDFGGFLDTQSPDLPRNNPPAISTDFDFNADFSSSFAPKSEEKVEESSKSPSGGEEFSGLFGGGGLFGSSSPSMSPQMSADFGSAFGSSTTSQSGFGDFGSFGKSTETSMDSKFPGTFEKSTAESKSSFGDFGSFSTTSQVGSSTRFPMDYLYIQNNDFSFGESGSSSASFGEFSSLSNTDSWDFGSFGEKSKESPAVSSDDFGGFGSIQPTSSSMSDFDLGGFSTSPKSLSTSTPSAGKDNFSFLSTTSHKTPLNNSTPAANSSSLGGFGEFGEFDGTTTSQMKSSTSDFGDFGKLSSPVTSPSATTSGDVKSIYNRVDGLLESDFGDFSFAQPSGITSSGDFGGFSSFSTGTTAPAASDGFGDFGGFSSQDTKKDEVHGKSLADSSNEDFGFGAPIQSNLQSATSFSDFSTPTPVSPSTTSQSPAEEEGGMFFLKPQVVDRNFDDFSEFSWKNGSDNKATDEEKSDAEIPGYVPVISSHTSEPDLHKSNDFLARTGLQVVSSSSAPSMELEHNKLGQKEEFGWGEQMSSPLVDREDEFSFKDGSDDFGSFDEKPSTEFAFGGNFNETLQNPSNDFGFTTPTPPPSVQPAITSAEDSNENSDGFGGGLMFLKPQEPSGDDYLSSLPTLTQKPVYNQPVTVATTAAPPKKEEPVSEDPDGFSFKVERTSLDFSNLVSPTTTSPAAPPKPVEARQNSFASFGDFSAPKTTTSQPVVKSNDFEFGEFTNESSEDFGDFDSFQSASSGFGASTTSFAGFSTPTPSTTSQFTSFGFDQAPAPKVAPSTTSQTVKKDDFSFSSKPTEDDFGFSGFSSSFGASTTSQTFSSSSSSLPTVKTGFLPSTTSQNQSQSFSDFGASTMNQAFSASSSSLPTVKSGFGVGGSTTSQTSAPTPQSNEFGFSGFSSSTTSQPSVSAHDNFSFSTKADDFGFSGFSSSTTSQPTAPLATANDFGFSGFTSSTTSQPPASTYSINDFGFGSAPSGNDFSFGGNVPPSHPGPSTTMTPPFGHTTPSQVHPNEVPTPSTTSQPAEEGGMLYLKPQEPTGDSFLDSLPSLVSNVQPVTPVKQAPPPVKVTQPPQQPARSVADAFAGIAGISKPNKVEEKPSAPKASLGMLMQPAQNTAPAQTFAPTAPSTAFSFSTSADEFSSFQSSDNNDDFGSFEDFQSANNDFAAAPGFGVPANPTPAYNVPANSTPAYGVPANPTSVYNAPLSAPAYGVSANSNSGFGAPPNSNSAYGVPPNSFASAPFQGQTYPNSSVTPQSSTTYPGVAAGYVPYSTPQNINAYPSQSAYVQPTGYTQQAHPSVQAHQQAYPSAQPQGQGYPQHPAGYVPYAQQGHFPPTIPYGQPSQAYPGVQQQPHLSFGGQQQGYGQAYGQAYGQQPNLGFPQSQQQQQPPNNQPRFDLKW</sequence>
<feature type="region of interest" description="Disordered" evidence="1">
    <location>
        <begin position="732"/>
        <end position="966"/>
    </location>
</feature>
<feature type="compositionally biased region" description="Low complexity" evidence="1">
    <location>
        <begin position="1919"/>
        <end position="1940"/>
    </location>
</feature>
<feature type="compositionally biased region" description="Low complexity" evidence="1">
    <location>
        <begin position="1570"/>
        <end position="1592"/>
    </location>
</feature>
<feature type="compositionally biased region" description="Polar residues" evidence="1">
    <location>
        <begin position="1872"/>
        <end position="1881"/>
    </location>
</feature>
<feature type="compositionally biased region" description="Basic and acidic residues" evidence="1">
    <location>
        <begin position="894"/>
        <end position="903"/>
    </location>
</feature>
<feature type="compositionally biased region" description="Low complexity" evidence="1">
    <location>
        <begin position="1527"/>
        <end position="1538"/>
    </location>
</feature>
<feature type="compositionally biased region" description="Polar residues" evidence="1">
    <location>
        <begin position="377"/>
        <end position="389"/>
    </location>
</feature>
<feature type="compositionally biased region" description="Polar residues" evidence="1">
    <location>
        <begin position="259"/>
        <end position="270"/>
    </location>
</feature>
<feature type="compositionally biased region" description="Polar residues" evidence="1">
    <location>
        <begin position="463"/>
        <end position="480"/>
    </location>
</feature>
<feature type="compositionally biased region" description="Low complexity" evidence="1">
    <location>
        <begin position="2285"/>
        <end position="2316"/>
    </location>
</feature>
<dbReference type="Proteomes" id="UP000241769">
    <property type="component" value="Unassembled WGS sequence"/>
</dbReference>
<feature type="compositionally biased region" description="Polar residues" evidence="1">
    <location>
        <begin position="1732"/>
        <end position="1747"/>
    </location>
</feature>
<feature type="region of interest" description="Disordered" evidence="1">
    <location>
        <begin position="1203"/>
        <end position="1222"/>
    </location>
</feature>
<evidence type="ECO:0000313" key="3">
    <source>
        <dbReference type="Proteomes" id="UP000241769"/>
    </source>
</evidence>
<name>A0A2P6MZS2_9EUKA</name>
<feature type="region of interest" description="Disordered" evidence="1">
    <location>
        <begin position="1"/>
        <end position="21"/>
    </location>
</feature>
<feature type="compositionally biased region" description="Low complexity" evidence="1">
    <location>
        <begin position="2047"/>
        <end position="2073"/>
    </location>
</feature>
<feature type="region of interest" description="Disordered" evidence="1">
    <location>
        <begin position="139"/>
        <end position="171"/>
    </location>
</feature>
<feature type="region of interest" description="Disordered" evidence="1">
    <location>
        <begin position="2096"/>
        <end position="2367"/>
    </location>
</feature>
<feature type="compositionally biased region" description="Basic and acidic residues" evidence="1">
    <location>
        <begin position="748"/>
        <end position="758"/>
    </location>
</feature>
<protein>
    <submittedName>
        <fullName evidence="2">Proteophosphoglycan ppg4</fullName>
    </submittedName>
</protein>
<feature type="compositionally biased region" description="Low complexity" evidence="1">
    <location>
        <begin position="531"/>
        <end position="552"/>
    </location>
</feature>
<feature type="region of interest" description="Disordered" evidence="1">
    <location>
        <begin position="1982"/>
        <end position="2018"/>
    </location>
</feature>
<feature type="region of interest" description="Disordered" evidence="1">
    <location>
        <begin position="377"/>
        <end position="713"/>
    </location>
</feature>
<feature type="compositionally biased region" description="Low complexity" evidence="1">
    <location>
        <begin position="2531"/>
        <end position="2562"/>
    </location>
</feature>
<feature type="compositionally biased region" description="Basic and acidic residues" evidence="1">
    <location>
        <begin position="1539"/>
        <end position="1549"/>
    </location>
</feature>
<feature type="region of interest" description="Disordered" evidence="1">
    <location>
        <begin position="1616"/>
        <end position="1637"/>
    </location>
</feature>
<proteinExistence type="predicted"/>
<feature type="region of interest" description="Disordered" evidence="1">
    <location>
        <begin position="196"/>
        <end position="342"/>
    </location>
</feature>
<feature type="compositionally biased region" description="Polar residues" evidence="1">
    <location>
        <begin position="286"/>
        <end position="295"/>
    </location>
</feature>
<feature type="compositionally biased region" description="Low complexity" evidence="1">
    <location>
        <begin position="1982"/>
        <end position="1995"/>
    </location>
</feature>
<feature type="compositionally biased region" description="Acidic residues" evidence="1">
    <location>
        <begin position="566"/>
        <end position="576"/>
    </location>
</feature>
<feature type="compositionally biased region" description="Basic and acidic residues" evidence="1">
    <location>
        <begin position="607"/>
        <end position="631"/>
    </location>
</feature>
<feature type="compositionally biased region" description="Basic and acidic residues" evidence="1">
    <location>
        <begin position="1677"/>
        <end position="1689"/>
    </location>
</feature>
<feature type="compositionally biased region" description="Polar residues" evidence="1">
    <location>
        <begin position="794"/>
        <end position="829"/>
    </location>
</feature>
<feature type="compositionally biased region" description="Polar residues" evidence="1">
    <location>
        <begin position="406"/>
        <end position="425"/>
    </location>
</feature>
<feature type="compositionally biased region" description="Polar residues" evidence="1">
    <location>
        <begin position="655"/>
        <end position="665"/>
    </location>
</feature>
<accession>A0A2P6MZS2</accession>
<feature type="region of interest" description="Disordered" evidence="1">
    <location>
        <begin position="1527"/>
        <end position="1602"/>
    </location>
</feature>
<feature type="compositionally biased region" description="Polar residues" evidence="1">
    <location>
        <begin position="2458"/>
        <end position="2484"/>
    </location>
</feature>
<comment type="caution">
    <text evidence="2">The sequence shown here is derived from an EMBL/GenBank/DDBJ whole genome shotgun (WGS) entry which is preliminary data.</text>
</comment>
<feature type="compositionally biased region" description="Low complexity" evidence="1">
    <location>
        <begin position="1464"/>
        <end position="1475"/>
    </location>
</feature>
<dbReference type="InParanoid" id="A0A2P6MZS2"/>
<feature type="compositionally biased region" description="Polar residues" evidence="1">
    <location>
        <begin position="490"/>
        <end position="502"/>
    </location>
</feature>
<feature type="region of interest" description="Disordered" evidence="1">
    <location>
        <begin position="2458"/>
        <end position="2568"/>
    </location>
</feature>
<feature type="region of interest" description="Disordered" evidence="1">
    <location>
        <begin position="1919"/>
        <end position="1966"/>
    </location>
</feature>
<feature type="compositionally biased region" description="Basic and acidic residues" evidence="1">
    <location>
        <begin position="1705"/>
        <end position="1723"/>
    </location>
</feature>
<feature type="compositionally biased region" description="Polar residues" evidence="1">
    <location>
        <begin position="2509"/>
        <end position="2522"/>
    </location>
</feature>
<gene>
    <name evidence="2" type="ORF">PROFUN_13386</name>
</gene>
<feature type="region of interest" description="Disordered" evidence="1">
    <location>
        <begin position="2030"/>
        <end position="2082"/>
    </location>
</feature>
<keyword evidence="3" id="KW-1185">Reference proteome</keyword>
<feature type="compositionally biased region" description="Basic and acidic residues" evidence="1">
    <location>
        <begin position="1205"/>
        <end position="1214"/>
    </location>
</feature>